<feature type="region of interest" description="Disordered" evidence="1">
    <location>
        <begin position="221"/>
        <end position="247"/>
    </location>
</feature>
<name>A0A1D1UFB9_RAMVA</name>
<dbReference type="AlphaFoldDB" id="A0A1D1UFB9"/>
<protein>
    <submittedName>
        <fullName evidence="2">Uncharacterized protein</fullName>
    </submittedName>
</protein>
<organism evidence="2 3">
    <name type="scientific">Ramazzottius varieornatus</name>
    <name type="common">Water bear</name>
    <name type="synonym">Tardigrade</name>
    <dbReference type="NCBI Taxonomy" id="947166"/>
    <lineage>
        <taxon>Eukaryota</taxon>
        <taxon>Metazoa</taxon>
        <taxon>Ecdysozoa</taxon>
        <taxon>Tardigrada</taxon>
        <taxon>Eutardigrada</taxon>
        <taxon>Parachela</taxon>
        <taxon>Hypsibioidea</taxon>
        <taxon>Ramazzottiidae</taxon>
        <taxon>Ramazzottius</taxon>
    </lineage>
</organism>
<keyword evidence="3" id="KW-1185">Reference proteome</keyword>
<reference evidence="2 3" key="1">
    <citation type="journal article" date="2016" name="Nat. Commun.">
        <title>Extremotolerant tardigrade genome and improved radiotolerance of human cultured cells by tardigrade-unique protein.</title>
        <authorList>
            <person name="Hashimoto T."/>
            <person name="Horikawa D.D."/>
            <person name="Saito Y."/>
            <person name="Kuwahara H."/>
            <person name="Kozuka-Hata H."/>
            <person name="Shin-I T."/>
            <person name="Minakuchi Y."/>
            <person name="Ohishi K."/>
            <person name="Motoyama A."/>
            <person name="Aizu T."/>
            <person name="Enomoto A."/>
            <person name="Kondo K."/>
            <person name="Tanaka S."/>
            <person name="Hara Y."/>
            <person name="Koshikawa S."/>
            <person name="Sagara H."/>
            <person name="Miura T."/>
            <person name="Yokobori S."/>
            <person name="Miyagawa K."/>
            <person name="Suzuki Y."/>
            <person name="Kubo T."/>
            <person name="Oyama M."/>
            <person name="Kohara Y."/>
            <person name="Fujiyama A."/>
            <person name="Arakawa K."/>
            <person name="Katayama T."/>
            <person name="Toyoda A."/>
            <person name="Kunieda T."/>
        </authorList>
    </citation>
    <scope>NUCLEOTIDE SEQUENCE [LARGE SCALE GENOMIC DNA]</scope>
    <source>
        <strain evidence="2 3">YOKOZUNA-1</strain>
    </source>
</reference>
<accession>A0A1D1UFB9</accession>
<sequence>MAQTYNAIAVYNPEQPQVDRLKLCDTRNVLFTGLMAQLKLGESRGRRLHYLCEAGNAETDIDGRGNVRFTKQGFKVTSFELDMHQMGAFMAGIIERRDFSESTQGSLSPHRVWKRERDFFNQQQGFNQPQQRNFNQQLQQVNYQPTQQTFNRQPGNDEREPPCVGRQVVQTYNQTQGFIQQHGQGFPAPPMLPPILFCSRKEDQRDKKTDMLIEIKKEPLEIENISPPNTSKPQPPPATANANGIGDKKLVDEFELSGPRLIRTVGPKRKNGFDNENAEVKITAKKTKK</sequence>
<dbReference type="Proteomes" id="UP000186922">
    <property type="component" value="Unassembled WGS sequence"/>
</dbReference>
<feature type="region of interest" description="Disordered" evidence="1">
    <location>
        <begin position="264"/>
        <end position="289"/>
    </location>
</feature>
<evidence type="ECO:0000313" key="2">
    <source>
        <dbReference type="EMBL" id="GAU87220.1"/>
    </source>
</evidence>
<proteinExistence type="predicted"/>
<gene>
    <name evidence="2" type="primary">RvY_00103-1</name>
    <name evidence="2" type="synonym">RvY_00103.1</name>
    <name evidence="2" type="ORF">RvY_00103</name>
</gene>
<dbReference type="EMBL" id="BDGG01000001">
    <property type="protein sequence ID" value="GAU87220.1"/>
    <property type="molecule type" value="Genomic_DNA"/>
</dbReference>
<feature type="compositionally biased region" description="Low complexity" evidence="1">
    <location>
        <begin position="222"/>
        <end position="232"/>
    </location>
</feature>
<comment type="caution">
    <text evidence="2">The sequence shown here is derived from an EMBL/GenBank/DDBJ whole genome shotgun (WGS) entry which is preliminary data.</text>
</comment>
<evidence type="ECO:0000313" key="3">
    <source>
        <dbReference type="Proteomes" id="UP000186922"/>
    </source>
</evidence>
<evidence type="ECO:0000256" key="1">
    <source>
        <dbReference type="SAM" id="MobiDB-lite"/>
    </source>
</evidence>